<dbReference type="GO" id="GO:0005634">
    <property type="term" value="C:nucleus"/>
    <property type="evidence" value="ECO:0007669"/>
    <property type="project" value="TreeGrafter"/>
</dbReference>
<dbReference type="PANTHER" id="PTHR46340:SF1">
    <property type="entry name" value="UBX DOMAIN-CONTAINING PROTEIN 1"/>
    <property type="match status" value="1"/>
</dbReference>
<dbReference type="InterPro" id="IPR029071">
    <property type="entry name" value="Ubiquitin-like_domsf"/>
</dbReference>
<dbReference type="STRING" id="947166.A0A1D1VWA7"/>
<organism evidence="7 8">
    <name type="scientific">Ramazzottius varieornatus</name>
    <name type="common">Water bear</name>
    <name type="synonym">Tardigrade</name>
    <dbReference type="NCBI Taxonomy" id="947166"/>
    <lineage>
        <taxon>Eukaryota</taxon>
        <taxon>Metazoa</taxon>
        <taxon>Ecdysozoa</taxon>
        <taxon>Tardigrada</taxon>
        <taxon>Eutardigrada</taxon>
        <taxon>Parachela</taxon>
        <taxon>Hypsibioidea</taxon>
        <taxon>Ramazzottiidae</taxon>
        <taxon>Ramazzottius</taxon>
    </lineage>
</organism>
<dbReference type="CDD" id="cd14302">
    <property type="entry name" value="UBA_UBXN1"/>
    <property type="match status" value="1"/>
</dbReference>
<evidence type="ECO:0008006" key="9">
    <source>
        <dbReference type="Google" id="ProtNLM"/>
    </source>
</evidence>
<evidence type="ECO:0000256" key="1">
    <source>
        <dbReference type="ARBA" id="ARBA00004496"/>
    </source>
</evidence>
<evidence type="ECO:0000313" key="7">
    <source>
        <dbReference type="EMBL" id="GAV02899.1"/>
    </source>
</evidence>
<accession>A0A1D1VWA7</accession>
<proteinExistence type="predicted"/>
<feature type="compositionally biased region" description="Basic and acidic residues" evidence="4">
    <location>
        <begin position="71"/>
        <end position="121"/>
    </location>
</feature>
<dbReference type="GO" id="GO:0036435">
    <property type="term" value="F:K48-linked polyubiquitin modification-dependent protein binding"/>
    <property type="evidence" value="ECO:0007669"/>
    <property type="project" value="TreeGrafter"/>
</dbReference>
<evidence type="ECO:0000313" key="8">
    <source>
        <dbReference type="Proteomes" id="UP000186922"/>
    </source>
</evidence>
<dbReference type="SUPFAM" id="SSF54236">
    <property type="entry name" value="Ubiquitin-like"/>
    <property type="match status" value="1"/>
</dbReference>
<dbReference type="Pfam" id="PF00789">
    <property type="entry name" value="UBX"/>
    <property type="match status" value="1"/>
</dbReference>
<keyword evidence="8" id="KW-1185">Reference proteome</keyword>
<feature type="domain" description="UBA" evidence="5">
    <location>
        <begin position="4"/>
        <end position="44"/>
    </location>
</feature>
<name>A0A1D1VWA7_RAMVA</name>
<feature type="region of interest" description="Disordered" evidence="4">
    <location>
        <begin position="44"/>
        <end position="121"/>
    </location>
</feature>
<dbReference type="GO" id="GO:0031397">
    <property type="term" value="P:negative regulation of protein ubiquitination"/>
    <property type="evidence" value="ECO:0007669"/>
    <property type="project" value="TreeGrafter"/>
</dbReference>
<dbReference type="Gene3D" id="3.10.20.90">
    <property type="entry name" value="Phosphatidylinositol 3-kinase Catalytic Subunit, Chain A, domain 1"/>
    <property type="match status" value="1"/>
</dbReference>
<dbReference type="InterPro" id="IPR041923">
    <property type="entry name" value="UBA_UBXN1"/>
</dbReference>
<keyword evidence="2" id="KW-0963">Cytoplasm</keyword>
<feature type="compositionally biased region" description="Basic and acidic residues" evidence="4">
    <location>
        <begin position="155"/>
        <end position="164"/>
    </location>
</feature>
<evidence type="ECO:0000256" key="2">
    <source>
        <dbReference type="ARBA" id="ARBA00022490"/>
    </source>
</evidence>
<feature type="domain" description="UBX" evidence="6">
    <location>
        <begin position="191"/>
        <end position="270"/>
    </location>
</feature>
<reference evidence="7 8" key="1">
    <citation type="journal article" date="2016" name="Nat. Commun.">
        <title>Extremotolerant tardigrade genome and improved radiotolerance of human cultured cells by tardigrade-unique protein.</title>
        <authorList>
            <person name="Hashimoto T."/>
            <person name="Horikawa D.D."/>
            <person name="Saito Y."/>
            <person name="Kuwahara H."/>
            <person name="Kozuka-Hata H."/>
            <person name="Shin-I T."/>
            <person name="Minakuchi Y."/>
            <person name="Ohishi K."/>
            <person name="Motoyama A."/>
            <person name="Aizu T."/>
            <person name="Enomoto A."/>
            <person name="Kondo K."/>
            <person name="Tanaka S."/>
            <person name="Hara Y."/>
            <person name="Koshikawa S."/>
            <person name="Sagara H."/>
            <person name="Miura T."/>
            <person name="Yokobori S."/>
            <person name="Miyagawa K."/>
            <person name="Suzuki Y."/>
            <person name="Kubo T."/>
            <person name="Oyama M."/>
            <person name="Kohara Y."/>
            <person name="Fujiyama A."/>
            <person name="Arakawa K."/>
            <person name="Katayama T."/>
            <person name="Toyoda A."/>
            <person name="Kunieda T."/>
        </authorList>
    </citation>
    <scope>NUCLEOTIDE SEQUENCE [LARGE SCALE GENOMIC DNA]</scope>
    <source>
        <strain evidence="7 8">YOKOZUNA-1</strain>
    </source>
</reference>
<dbReference type="AlphaFoldDB" id="A0A1D1VWA7"/>
<dbReference type="EMBL" id="BDGG01000008">
    <property type="protein sequence ID" value="GAV02899.1"/>
    <property type="molecule type" value="Genomic_DNA"/>
</dbReference>
<dbReference type="PANTHER" id="PTHR46340">
    <property type="entry name" value="UBX DOMAIN-CONTAINING PROTEIN 1"/>
    <property type="match status" value="1"/>
</dbReference>
<dbReference type="InterPro" id="IPR001012">
    <property type="entry name" value="UBX_dom"/>
</dbReference>
<dbReference type="Proteomes" id="UP000186922">
    <property type="component" value="Unassembled WGS sequence"/>
</dbReference>
<dbReference type="InterPro" id="IPR015940">
    <property type="entry name" value="UBA"/>
</dbReference>
<dbReference type="PROSITE" id="PS50030">
    <property type="entry name" value="UBA"/>
    <property type="match status" value="1"/>
</dbReference>
<dbReference type="SMART" id="SM00166">
    <property type="entry name" value="UBX"/>
    <property type="match status" value="1"/>
</dbReference>
<comment type="caution">
    <text evidence="7">The sequence shown here is derived from an EMBL/GenBank/DDBJ whole genome shotgun (WGS) entry which is preliminary data.</text>
</comment>
<evidence type="ECO:0000256" key="3">
    <source>
        <dbReference type="ARBA" id="ARBA00023054"/>
    </source>
</evidence>
<dbReference type="InterPro" id="IPR009060">
    <property type="entry name" value="UBA-like_sf"/>
</dbReference>
<dbReference type="OrthoDB" id="10254930at2759"/>
<evidence type="ECO:0000259" key="5">
    <source>
        <dbReference type="PROSITE" id="PS50030"/>
    </source>
</evidence>
<dbReference type="GO" id="GO:0032435">
    <property type="term" value="P:negative regulation of proteasomal ubiquitin-dependent protein catabolic process"/>
    <property type="evidence" value="ECO:0007669"/>
    <property type="project" value="TreeGrafter"/>
</dbReference>
<keyword evidence="3" id="KW-0175">Coiled coil</keyword>
<dbReference type="Gene3D" id="1.10.8.10">
    <property type="entry name" value="DNA helicase RuvA subunit, C-terminal domain"/>
    <property type="match status" value="1"/>
</dbReference>
<feature type="region of interest" description="Disordered" evidence="4">
    <location>
        <begin position="155"/>
        <end position="195"/>
    </location>
</feature>
<feature type="compositionally biased region" description="Low complexity" evidence="4">
    <location>
        <begin position="180"/>
        <end position="194"/>
    </location>
</feature>
<dbReference type="GO" id="GO:1903094">
    <property type="term" value="P:negative regulation of protein K48-linked deubiquitination"/>
    <property type="evidence" value="ECO:0007669"/>
    <property type="project" value="TreeGrafter"/>
</dbReference>
<sequence length="274" mass="30508">MSAAGDPNIGFLMEMGFPEAKAQKALRVTGNMGLEAAMEWILSHPDDDGTGVDEPVAAPTESTIKLPPLTDEERKAQAEKLEQRRVQLRIEREENEKKLELEREKQRRSSGKEILEAKEKAQRLEMQQIAEERRREKEEDRKAKERIKNIIAEDRARKKAEEASAKAAAAGTPLPQPVVSIASFTSPTSGSSASETRIQVRMLDGKSIVQKFGAQEPLSAVRLYCKMNRQDGETGDFGFQTNFPMRKFTDEDMDAPLSSLGLVPSATLIAIRQP</sequence>
<gene>
    <name evidence="7" type="primary">RvY_13405-1</name>
    <name evidence="7" type="synonym">RvY_13405.1</name>
    <name evidence="7" type="ORF">RvY_13405</name>
</gene>
<dbReference type="SUPFAM" id="SSF46934">
    <property type="entry name" value="UBA-like"/>
    <property type="match status" value="1"/>
</dbReference>
<evidence type="ECO:0000259" key="6">
    <source>
        <dbReference type="PROSITE" id="PS50033"/>
    </source>
</evidence>
<dbReference type="GO" id="GO:0005737">
    <property type="term" value="C:cytoplasm"/>
    <property type="evidence" value="ECO:0007669"/>
    <property type="project" value="UniProtKB-SubCell"/>
</dbReference>
<comment type="subcellular location">
    <subcellularLocation>
        <location evidence="1">Cytoplasm</location>
    </subcellularLocation>
</comment>
<dbReference type="Pfam" id="PF22562">
    <property type="entry name" value="UBA_7"/>
    <property type="match status" value="1"/>
</dbReference>
<dbReference type="SMART" id="SM00165">
    <property type="entry name" value="UBA"/>
    <property type="match status" value="1"/>
</dbReference>
<protein>
    <recommendedName>
        <fullName evidence="9">UBX domain-containing protein</fullName>
    </recommendedName>
</protein>
<evidence type="ECO:0000256" key="4">
    <source>
        <dbReference type="SAM" id="MobiDB-lite"/>
    </source>
</evidence>
<dbReference type="PROSITE" id="PS50033">
    <property type="entry name" value="UBX"/>
    <property type="match status" value="1"/>
</dbReference>